<dbReference type="Pfam" id="PF06367">
    <property type="entry name" value="Drf_FH3"/>
    <property type="match status" value="1"/>
</dbReference>
<evidence type="ECO:0000313" key="7">
    <source>
        <dbReference type="Proteomes" id="UP000007110"/>
    </source>
</evidence>
<protein>
    <submittedName>
        <fullName evidence="6">Uncharacterized protein</fullName>
    </submittedName>
</protein>
<dbReference type="GO" id="GO:0016477">
    <property type="term" value="P:cell migration"/>
    <property type="evidence" value="ECO:0000318"/>
    <property type="project" value="GO_Central"/>
</dbReference>
<feature type="region of interest" description="Disordered" evidence="3">
    <location>
        <begin position="893"/>
        <end position="1054"/>
    </location>
</feature>
<dbReference type="GO" id="GO:0051015">
    <property type="term" value="F:actin filament binding"/>
    <property type="evidence" value="ECO:0000318"/>
    <property type="project" value="GO_Central"/>
</dbReference>
<dbReference type="AlphaFoldDB" id="A0A7M7NS34"/>
<dbReference type="OrthoDB" id="1668162at2759"/>
<dbReference type="InterPro" id="IPR042201">
    <property type="entry name" value="FH2_Formin_sf"/>
</dbReference>
<feature type="compositionally biased region" description="Low complexity" evidence="3">
    <location>
        <begin position="978"/>
        <end position="1001"/>
    </location>
</feature>
<dbReference type="Pfam" id="PF06371">
    <property type="entry name" value="Drf_GBD"/>
    <property type="match status" value="1"/>
</dbReference>
<dbReference type="OMA" id="HMMSEEI"/>
<dbReference type="SMART" id="SM01139">
    <property type="entry name" value="Drf_FH3"/>
    <property type="match status" value="1"/>
</dbReference>
<evidence type="ECO:0000256" key="3">
    <source>
        <dbReference type="SAM" id="MobiDB-lite"/>
    </source>
</evidence>
<dbReference type="InterPro" id="IPR010473">
    <property type="entry name" value="GTPase-bd"/>
</dbReference>
<dbReference type="GO" id="GO:0008360">
    <property type="term" value="P:regulation of cell shape"/>
    <property type="evidence" value="ECO:0000318"/>
    <property type="project" value="GO_Central"/>
</dbReference>
<feature type="compositionally biased region" description="Polar residues" evidence="3">
    <location>
        <begin position="954"/>
        <end position="972"/>
    </location>
</feature>
<feature type="domain" description="FH2" evidence="5">
    <location>
        <begin position="530"/>
        <end position="915"/>
    </location>
</feature>
<dbReference type="EnsemblMetazoa" id="XM_030984419">
    <property type="protein sequence ID" value="XP_030840279"/>
    <property type="gene ID" value="LOC591753"/>
</dbReference>
<dbReference type="SUPFAM" id="SSF101447">
    <property type="entry name" value="Formin homology 2 domain (FH2 domain)"/>
    <property type="match status" value="1"/>
</dbReference>
<sequence>MIQTGETYQFRYIRPQPRPEVIERRFTRLKSNMQSGPDQILRMDGLSIEEKWRIINDEPSMKSSLHDVKYYRTQLEGHIEPSIHLEATLKKSSWKKAVKVLAPVKEVIEDLKEDLHSAKTDFLKAFISEKVGGVLLLSKFLSQTQELIEKDRNQQNANNSASIQSAGRTSTLDKKLLKLLENIKRTTVEESDAMNCLRKISEDKEGLAIIMTAPEVLEIITSCIVSRSLSARLYAFMVLIAVCESRDGLNRVLTALTKFRVKIREKVRFYAVTQMIFLEKSRVELVTICLRFINTMLSSTTDMNRRVYLQYELEMAEFNPIKLERIYRLEGELPPSIKLELDAWHSRYISIQRLQENLTTIETRNALLRKEVDRQGSRMSDYEYENKALQTKILDLASRSDDYRDRVNELQDTIEKLTREYTKKTGQHAEKQFSNFNSLMKPLEPEQEGDEVTVIIEPQKTGERKLERKKSVLGDKKKEIVISKPAAKKKSQAPPPPTPPPTPEIPSSPSKPGVPGVPLPPPLMGTMRKNRNRLMSKHALPMLNWNTIKTPGNTIFKVLDDENVYDELDFEDFENHFRLKEASASTATMDKLRRIQEKEALKVRVVGDNRAKNLIIAQRRIGLAPKDIRGFVDRCDTTGVPGEYAEILLNFVPTKEELKKLANNADKYEEMGEAEQFMFQMARVDRYESKLRLMTFMGIYGELVVTLKPEIQAIVKACDSIVTSGKLKKLLEIVLAFGNYMNSSKRGPAIGFKLESLQRLTFVKSTDRSHNFLHYLVEAVNRCYPDIKDWYNDLQFDDLKSGSLEALTIDIQGLRKGLELAKFERERQMNNPVIGQFYIGAADTIHALSEGFKKMEEIYQYTCKMFGENADHVEPVNFFKLFKGFRDQYRAAERANSKQPIEVAPKRKPAKKKDSSSTKQFGLPQELPSAGVSGRLGLFRRSTQNKGSYEVKTKPSQQTSSALPSPDESSTNLRRDSPSSSDSGIASMASSGDSGSTRSIPYVTVDGNDSSKTGGVVMTANGHEHNKTQTTGAEGGDNAGDGNSNFWGLFSGLK</sequence>
<evidence type="ECO:0000259" key="4">
    <source>
        <dbReference type="PROSITE" id="PS51232"/>
    </source>
</evidence>
<dbReference type="RefSeq" id="XP_030840280.1">
    <property type="nucleotide sequence ID" value="XM_030984420.1"/>
</dbReference>
<evidence type="ECO:0000259" key="5">
    <source>
        <dbReference type="PROSITE" id="PS51444"/>
    </source>
</evidence>
<dbReference type="Gene3D" id="1.25.10.10">
    <property type="entry name" value="Leucine-rich Repeat Variant"/>
    <property type="match status" value="1"/>
</dbReference>
<dbReference type="InterPro" id="IPR043592">
    <property type="entry name" value="FMNL_animal"/>
</dbReference>
<dbReference type="InterPro" id="IPR011989">
    <property type="entry name" value="ARM-like"/>
</dbReference>
<dbReference type="SMART" id="SM01140">
    <property type="entry name" value="Drf_GBD"/>
    <property type="match status" value="1"/>
</dbReference>
<dbReference type="Pfam" id="PF02181">
    <property type="entry name" value="FH2"/>
    <property type="match status" value="1"/>
</dbReference>
<keyword evidence="2" id="KW-0175">Coiled coil</keyword>
<feature type="compositionally biased region" description="Pro residues" evidence="3">
    <location>
        <begin position="493"/>
        <end position="506"/>
    </location>
</feature>
<dbReference type="SMART" id="SM00498">
    <property type="entry name" value="FH2"/>
    <property type="match status" value="1"/>
</dbReference>
<dbReference type="KEGG" id="spu:591753"/>
<dbReference type="InterPro" id="IPR010472">
    <property type="entry name" value="FH3_dom"/>
</dbReference>
<name>A0A7M7NS34_STRPU</name>
<dbReference type="InterPro" id="IPR016024">
    <property type="entry name" value="ARM-type_fold"/>
</dbReference>
<dbReference type="GO" id="GO:0030866">
    <property type="term" value="P:cortical actin cytoskeleton organization"/>
    <property type="evidence" value="ECO:0000318"/>
    <property type="project" value="GO_Central"/>
</dbReference>
<dbReference type="PROSITE" id="PS51444">
    <property type="entry name" value="FH2"/>
    <property type="match status" value="1"/>
</dbReference>
<organism evidence="6 7">
    <name type="scientific">Strongylocentrotus purpuratus</name>
    <name type="common">Purple sea urchin</name>
    <dbReference type="NCBI Taxonomy" id="7668"/>
    <lineage>
        <taxon>Eukaryota</taxon>
        <taxon>Metazoa</taxon>
        <taxon>Echinodermata</taxon>
        <taxon>Eleutherozoa</taxon>
        <taxon>Echinozoa</taxon>
        <taxon>Echinoidea</taxon>
        <taxon>Euechinoidea</taxon>
        <taxon>Echinacea</taxon>
        <taxon>Camarodonta</taxon>
        <taxon>Echinidea</taxon>
        <taxon>Strongylocentrotidae</taxon>
        <taxon>Strongylocentrotus</taxon>
    </lineage>
</organism>
<proteinExistence type="inferred from homology"/>
<reference evidence="7" key="1">
    <citation type="submission" date="2015-02" db="EMBL/GenBank/DDBJ databases">
        <title>Genome sequencing for Strongylocentrotus purpuratus.</title>
        <authorList>
            <person name="Murali S."/>
            <person name="Liu Y."/>
            <person name="Vee V."/>
            <person name="English A."/>
            <person name="Wang M."/>
            <person name="Skinner E."/>
            <person name="Han Y."/>
            <person name="Muzny D.M."/>
            <person name="Worley K.C."/>
            <person name="Gibbs R.A."/>
        </authorList>
    </citation>
    <scope>NUCLEOTIDE SEQUENCE</scope>
</reference>
<keyword evidence="7" id="KW-1185">Reference proteome</keyword>
<feature type="region of interest" description="Disordered" evidence="3">
    <location>
        <begin position="457"/>
        <end position="527"/>
    </location>
</feature>
<dbReference type="GO" id="GO:0005829">
    <property type="term" value="C:cytosol"/>
    <property type="evidence" value="ECO:0000318"/>
    <property type="project" value="GO_Central"/>
</dbReference>
<dbReference type="Proteomes" id="UP000007110">
    <property type="component" value="Unassembled WGS sequence"/>
</dbReference>
<dbReference type="GeneID" id="591753"/>
<dbReference type="InterPro" id="IPR014768">
    <property type="entry name" value="GBD/FH3_dom"/>
</dbReference>
<dbReference type="GO" id="GO:0031267">
    <property type="term" value="F:small GTPase binding"/>
    <property type="evidence" value="ECO:0007669"/>
    <property type="project" value="InterPro"/>
</dbReference>
<reference evidence="6" key="2">
    <citation type="submission" date="2021-01" db="UniProtKB">
        <authorList>
            <consortium name="EnsemblMetazoa"/>
        </authorList>
    </citation>
    <scope>IDENTIFICATION</scope>
</reference>
<evidence type="ECO:0000313" key="6">
    <source>
        <dbReference type="EnsemblMetazoa" id="XP_030840280"/>
    </source>
</evidence>
<accession>A0A7M7NS34</accession>
<feature type="coiled-coil region" evidence="2">
    <location>
        <begin position="400"/>
        <end position="427"/>
    </location>
</feature>
<dbReference type="PANTHER" id="PTHR45857">
    <property type="entry name" value="FORMIN-LIKE PROTEIN"/>
    <property type="match status" value="1"/>
</dbReference>
<evidence type="ECO:0000256" key="1">
    <source>
        <dbReference type="ARBA" id="ARBA00023449"/>
    </source>
</evidence>
<dbReference type="EnsemblMetazoa" id="XM_030984420">
    <property type="protein sequence ID" value="XP_030840280"/>
    <property type="gene ID" value="LOC591753"/>
</dbReference>
<dbReference type="RefSeq" id="XP_030840279.1">
    <property type="nucleotide sequence ID" value="XM_030984419.1"/>
</dbReference>
<dbReference type="PROSITE" id="PS51232">
    <property type="entry name" value="GBD_FH3"/>
    <property type="match status" value="1"/>
</dbReference>
<dbReference type="Gene3D" id="1.20.58.2220">
    <property type="entry name" value="Formin, FH2 domain"/>
    <property type="match status" value="1"/>
</dbReference>
<dbReference type="PANTHER" id="PTHR45857:SF4">
    <property type="entry name" value="FORMIN-LIKE PROTEIN"/>
    <property type="match status" value="1"/>
</dbReference>
<feature type="compositionally biased region" description="Basic and acidic residues" evidence="3">
    <location>
        <begin position="460"/>
        <end position="481"/>
    </location>
</feature>
<comment type="similarity">
    <text evidence="1">Belongs to the formin homology family.</text>
</comment>
<evidence type="ECO:0000256" key="2">
    <source>
        <dbReference type="SAM" id="Coils"/>
    </source>
</evidence>
<feature type="domain" description="GBD/FH3" evidence="4">
    <location>
        <begin position="14"/>
        <end position="451"/>
    </location>
</feature>
<dbReference type="InParanoid" id="A0A7M7NS34"/>
<dbReference type="InterPro" id="IPR015425">
    <property type="entry name" value="FH2_Formin"/>
</dbReference>
<dbReference type="SUPFAM" id="SSF48371">
    <property type="entry name" value="ARM repeat"/>
    <property type="match status" value="1"/>
</dbReference>